<sequence>MTTSIAYSLGIGSGIDTQALIKGLSDAVRAPKEALIAQREERNAAQISALAEASGAIDSFATALSTLIAGGTLFSQPNVSDTNVLTATALPGSRLGDFSAQIEVVQLAQAQTLESISLASASEPVGQGDLTLVTSRGSFTVTIDATNDSLDGLAKAINDQNAGVTATVITQANGARLMLKGATGEAAAFTLGVPAGTATGLERFAYDPNVAGGMTRAQVAQDAIVNLDGVQVKRSSNLINDLIAGVELNLKKAVPGTTIAIGITRPTASIELAVNDFVAAYNELHSMLSEFTAAGVNGAGGPLRGDLGIRELQRQLSKLPSTVLNSQGDGPSTLAEIGVKTNRDGTLSVDGARLSEMLASDPEGVEALFNPGQYSSSPFVQITSKMGKVKPGTYTLTELVAAAGGTDATGKIDGMSMISSGESLIAPVGSAAIGLVVKLSGSVSSATITIDPGLGGALQSIRDALKASSGPFAASKERLNGEAEQIAEDREALERRSQAYHDQLVSQFTAMERQVSAFKATQSYLEQQIKMWSGDND</sequence>
<dbReference type="GO" id="GO:0009421">
    <property type="term" value="C:bacterial-type flagellum filament cap"/>
    <property type="evidence" value="ECO:0007669"/>
    <property type="project" value="InterPro"/>
</dbReference>
<dbReference type="InterPro" id="IPR010810">
    <property type="entry name" value="Flagellin_hook_IN_motif"/>
</dbReference>
<evidence type="ECO:0000256" key="2">
    <source>
        <dbReference type="ARBA" id="ARBA00011255"/>
    </source>
</evidence>
<feature type="domain" description="Flagellar hook-associated protein 2 C-terminal" evidence="7">
    <location>
        <begin position="220"/>
        <end position="518"/>
    </location>
</feature>
<dbReference type="PANTHER" id="PTHR30288">
    <property type="entry name" value="FLAGELLAR CAP/ASSEMBLY PROTEIN FLID"/>
    <property type="match status" value="1"/>
</dbReference>
<name>A0A2U2J138_9SPHN</name>
<evidence type="ECO:0000256" key="4">
    <source>
        <dbReference type="ARBA" id="ARBA00023143"/>
    </source>
</evidence>
<dbReference type="GO" id="GO:0071973">
    <property type="term" value="P:bacterial-type flagellum-dependent cell motility"/>
    <property type="evidence" value="ECO:0007669"/>
    <property type="project" value="TreeGrafter"/>
</dbReference>
<comment type="caution">
    <text evidence="8">The sequence shown here is derived from an EMBL/GenBank/DDBJ whole genome shotgun (WGS) entry which is preliminary data.</text>
</comment>
<dbReference type="OrthoDB" id="7388356at2"/>
<dbReference type="AlphaFoldDB" id="A0A2U2J138"/>
<keyword evidence="8" id="KW-0966">Cell projection</keyword>
<dbReference type="InterPro" id="IPR003481">
    <property type="entry name" value="FliD_N"/>
</dbReference>
<reference evidence="8 9" key="1">
    <citation type="submission" date="2018-05" db="EMBL/GenBank/DDBJ databases">
        <title>Genome of Sphingosinicella humi QZX222.</title>
        <authorList>
            <person name="Qiao Z."/>
            <person name="Wang G."/>
        </authorList>
    </citation>
    <scope>NUCLEOTIDE SEQUENCE [LARGE SCALE GENOMIC DNA]</scope>
    <source>
        <strain evidence="8 9">QZX222</strain>
    </source>
</reference>
<evidence type="ECO:0000256" key="3">
    <source>
        <dbReference type="ARBA" id="ARBA00023054"/>
    </source>
</evidence>
<comment type="subcellular location">
    <subcellularLocation>
        <location evidence="5">Secreted</location>
    </subcellularLocation>
    <subcellularLocation>
        <location evidence="5">Bacterial flagellum</location>
    </subcellularLocation>
</comment>
<comment type="similarity">
    <text evidence="1 5">Belongs to the FliD family.</text>
</comment>
<organism evidence="8 9">
    <name type="scientific">Allosphingosinicella humi</name>
    <dbReference type="NCBI Taxonomy" id="2068657"/>
    <lineage>
        <taxon>Bacteria</taxon>
        <taxon>Pseudomonadati</taxon>
        <taxon>Pseudomonadota</taxon>
        <taxon>Alphaproteobacteria</taxon>
        <taxon>Sphingomonadales</taxon>
        <taxon>Sphingomonadaceae</taxon>
        <taxon>Allosphingosinicella</taxon>
    </lineage>
</organism>
<keyword evidence="9" id="KW-1185">Reference proteome</keyword>
<dbReference type="RefSeq" id="WP_109270141.1">
    <property type="nucleotide sequence ID" value="NZ_QFFF01000001.1"/>
</dbReference>
<comment type="subunit">
    <text evidence="2 5">Homopentamer.</text>
</comment>
<evidence type="ECO:0000313" key="8">
    <source>
        <dbReference type="EMBL" id="PWG02001.1"/>
    </source>
</evidence>
<keyword evidence="4 5" id="KW-0975">Bacterial flagellum</keyword>
<dbReference type="InterPro" id="IPR010809">
    <property type="entry name" value="FliD_C"/>
</dbReference>
<dbReference type="Pfam" id="PF07196">
    <property type="entry name" value="Flagellin_IN"/>
    <property type="match status" value="1"/>
</dbReference>
<keyword evidence="3 5" id="KW-0175">Coiled coil</keyword>
<dbReference type="PANTHER" id="PTHR30288:SF0">
    <property type="entry name" value="FLAGELLAR HOOK-ASSOCIATED PROTEIN 2"/>
    <property type="match status" value="1"/>
</dbReference>
<evidence type="ECO:0000259" key="6">
    <source>
        <dbReference type="Pfam" id="PF02465"/>
    </source>
</evidence>
<proteinExistence type="inferred from homology"/>
<dbReference type="Pfam" id="PF07195">
    <property type="entry name" value="FliD_C"/>
    <property type="match status" value="1"/>
</dbReference>
<dbReference type="InterPro" id="IPR040026">
    <property type="entry name" value="FliD"/>
</dbReference>
<keyword evidence="5" id="KW-0964">Secreted</keyword>
<dbReference type="GO" id="GO:0005576">
    <property type="term" value="C:extracellular region"/>
    <property type="evidence" value="ECO:0007669"/>
    <property type="project" value="UniProtKB-SubCell"/>
</dbReference>
<protein>
    <recommendedName>
        <fullName evidence="5">Flagellar hook-associated protein 2</fullName>
        <shortName evidence="5">HAP2</shortName>
    </recommendedName>
    <alternativeName>
        <fullName evidence="5">Flagellar cap protein</fullName>
    </alternativeName>
</protein>
<evidence type="ECO:0000256" key="1">
    <source>
        <dbReference type="ARBA" id="ARBA00009764"/>
    </source>
</evidence>
<evidence type="ECO:0000313" key="9">
    <source>
        <dbReference type="Proteomes" id="UP000245916"/>
    </source>
</evidence>
<keyword evidence="8" id="KW-0282">Flagellum</keyword>
<comment type="function">
    <text evidence="5">Required for morphogenesis and for the elongation of the flagellar filament by facilitating polymerization of the flagellin monomers at the tip of growing filament. Forms a capping structure, which prevents flagellin subunits (transported through the central channel of the flagellum) from leaking out without polymerization at the distal end.</text>
</comment>
<dbReference type="Pfam" id="PF02465">
    <property type="entry name" value="FliD_N"/>
    <property type="match status" value="1"/>
</dbReference>
<feature type="domain" description="Flagellar hook-associated protein 2 N-terminal" evidence="6">
    <location>
        <begin position="13"/>
        <end position="111"/>
    </location>
</feature>
<dbReference type="GO" id="GO:0009424">
    <property type="term" value="C:bacterial-type flagellum hook"/>
    <property type="evidence" value="ECO:0007669"/>
    <property type="project" value="UniProtKB-UniRule"/>
</dbReference>
<accession>A0A2U2J138</accession>
<dbReference type="GO" id="GO:0007155">
    <property type="term" value="P:cell adhesion"/>
    <property type="evidence" value="ECO:0007669"/>
    <property type="project" value="InterPro"/>
</dbReference>
<keyword evidence="8" id="KW-0969">Cilium</keyword>
<dbReference type="EMBL" id="QFFF01000001">
    <property type="protein sequence ID" value="PWG02001.1"/>
    <property type="molecule type" value="Genomic_DNA"/>
</dbReference>
<dbReference type="Proteomes" id="UP000245916">
    <property type="component" value="Unassembled WGS sequence"/>
</dbReference>
<gene>
    <name evidence="8" type="ORF">DF286_03305</name>
</gene>
<feature type="coiled-coil region" evidence="5">
    <location>
        <begin position="476"/>
        <end position="503"/>
    </location>
</feature>
<evidence type="ECO:0000256" key="5">
    <source>
        <dbReference type="RuleBase" id="RU362066"/>
    </source>
</evidence>
<evidence type="ECO:0000259" key="7">
    <source>
        <dbReference type="Pfam" id="PF07195"/>
    </source>
</evidence>